<keyword evidence="3" id="KW-0285">Flavoprotein</keyword>
<dbReference type="InterPro" id="IPR036318">
    <property type="entry name" value="FAD-bd_PCMH-like_sf"/>
</dbReference>
<dbReference type="Gene3D" id="3.40.462.20">
    <property type="match status" value="1"/>
</dbReference>
<reference evidence="8" key="1">
    <citation type="journal article" date="2019" name="Beilstein J. Org. Chem.">
        <title>Nanangenines: drimane sesquiterpenoids as the dominant metabolite cohort of a novel Australian fungus, Aspergillus nanangensis.</title>
        <authorList>
            <person name="Lacey H.J."/>
            <person name="Gilchrist C.L.M."/>
            <person name="Crombie A."/>
            <person name="Kalaitzis J.A."/>
            <person name="Vuong D."/>
            <person name="Rutledge P.J."/>
            <person name="Turner P."/>
            <person name="Pitt J.I."/>
            <person name="Lacey E."/>
            <person name="Chooi Y.H."/>
            <person name="Piggott A.M."/>
        </authorList>
    </citation>
    <scope>NUCLEOTIDE SEQUENCE</scope>
    <source>
        <strain evidence="8">MST-FP2251</strain>
    </source>
</reference>
<evidence type="ECO:0000259" key="7">
    <source>
        <dbReference type="PROSITE" id="PS51387"/>
    </source>
</evidence>
<gene>
    <name evidence="8" type="ORF">FE257_010059</name>
</gene>
<feature type="domain" description="FAD-binding PCMH-type" evidence="7">
    <location>
        <begin position="125"/>
        <end position="306"/>
    </location>
</feature>
<comment type="cofactor">
    <cofactor evidence="1">
        <name>FAD</name>
        <dbReference type="ChEBI" id="CHEBI:57692"/>
    </cofactor>
</comment>
<dbReference type="AlphaFoldDB" id="A0AAD4CWA7"/>
<keyword evidence="6" id="KW-0732">Signal</keyword>
<dbReference type="InterPro" id="IPR016169">
    <property type="entry name" value="FAD-bd_PCMH_sub2"/>
</dbReference>
<evidence type="ECO:0000256" key="2">
    <source>
        <dbReference type="ARBA" id="ARBA00005466"/>
    </source>
</evidence>
<evidence type="ECO:0000256" key="4">
    <source>
        <dbReference type="ARBA" id="ARBA00022827"/>
    </source>
</evidence>
<dbReference type="SUPFAM" id="SSF56176">
    <property type="entry name" value="FAD-binding/transporter-associated domain-like"/>
    <property type="match status" value="1"/>
</dbReference>
<organism evidence="8 9">
    <name type="scientific">Aspergillus nanangensis</name>
    <dbReference type="NCBI Taxonomy" id="2582783"/>
    <lineage>
        <taxon>Eukaryota</taxon>
        <taxon>Fungi</taxon>
        <taxon>Dikarya</taxon>
        <taxon>Ascomycota</taxon>
        <taxon>Pezizomycotina</taxon>
        <taxon>Eurotiomycetes</taxon>
        <taxon>Eurotiomycetidae</taxon>
        <taxon>Eurotiales</taxon>
        <taxon>Aspergillaceae</taxon>
        <taxon>Aspergillus</taxon>
        <taxon>Aspergillus subgen. Circumdati</taxon>
    </lineage>
</organism>
<comment type="caution">
    <text evidence="8">The sequence shown here is derived from an EMBL/GenBank/DDBJ whole genome shotgun (WGS) entry which is preliminary data.</text>
</comment>
<evidence type="ECO:0000313" key="9">
    <source>
        <dbReference type="Proteomes" id="UP001194746"/>
    </source>
</evidence>
<evidence type="ECO:0000256" key="6">
    <source>
        <dbReference type="SAM" id="SignalP"/>
    </source>
</evidence>
<keyword evidence="5" id="KW-0560">Oxidoreductase</keyword>
<dbReference type="InterPro" id="IPR050416">
    <property type="entry name" value="FAD-linked_Oxidoreductase"/>
</dbReference>
<dbReference type="Proteomes" id="UP001194746">
    <property type="component" value="Unassembled WGS sequence"/>
</dbReference>
<accession>A0AAD4CWA7</accession>
<evidence type="ECO:0000313" key="8">
    <source>
        <dbReference type="EMBL" id="KAF9893889.1"/>
    </source>
</evidence>
<dbReference type="Pfam" id="PF08031">
    <property type="entry name" value="BBE"/>
    <property type="match status" value="1"/>
</dbReference>
<name>A0AAD4CWA7_ASPNN</name>
<dbReference type="Gene3D" id="3.30.465.10">
    <property type="match status" value="1"/>
</dbReference>
<dbReference type="PROSITE" id="PS51387">
    <property type="entry name" value="FAD_PCMH"/>
    <property type="match status" value="1"/>
</dbReference>
<dbReference type="PANTHER" id="PTHR42973:SF39">
    <property type="entry name" value="FAD-BINDING PCMH-TYPE DOMAIN-CONTAINING PROTEIN"/>
    <property type="match status" value="1"/>
</dbReference>
<proteinExistence type="inferred from homology"/>
<dbReference type="PANTHER" id="PTHR42973">
    <property type="entry name" value="BINDING OXIDOREDUCTASE, PUTATIVE (AFU_ORTHOLOGUE AFUA_1G17690)-RELATED"/>
    <property type="match status" value="1"/>
</dbReference>
<evidence type="ECO:0000256" key="5">
    <source>
        <dbReference type="ARBA" id="ARBA00023002"/>
    </source>
</evidence>
<dbReference type="InterPro" id="IPR016166">
    <property type="entry name" value="FAD-bd_PCMH"/>
</dbReference>
<protein>
    <recommendedName>
        <fullName evidence="7">FAD-binding PCMH-type domain-containing protein</fullName>
    </recommendedName>
</protein>
<feature type="chain" id="PRO_5042220172" description="FAD-binding PCMH-type domain-containing protein" evidence="6">
    <location>
        <begin position="27"/>
        <end position="585"/>
    </location>
</feature>
<sequence length="585" mass="62707">MIPRTPPLSTVLSLLALLCAIYLALAPTRVNSRCRNRPGDPGWPSLSAWSHLNASLNFNLVDLRPIASVCHEPISDQPACNIVQRMSSSGRWRTGQPGALINTFWESGFGSNETCSLSDWPESCHQGRIPLYAALVESPQEVQTAVNFARQHNLRLVVRNTGHDGAGSSSGPDTFQIFTGRLDSIQYHPAGSNRSVGAPAVSVGAGVLIGDLYAHGRQNGFIVTGGDSATVGAAGGFIQGGGVPGFLGYTWGLAVDNVVEFEVVTAAGDLITANANQHADLFWALRGGGGGTFGVVVRVTMLAYPDHRAVKSTISVSGDGQSPSFWSQDIAALLGVIQALNRQGTAGVFRLWQTPAGQLAASTEMYFLNQTDEKGVSNANRVVTALLGGTTASERYAISTTLLDSLSSDVAADVPTITELFGSTLISNTLFHSEDGPRLLAERMSQIGLRDGEWLLTSNLGGRVNDPRPRGETPLHPAWGSSAQLVSLVVNVDSTEGGAVRDRAMQRLTHELMPKMYALDPGAQRVSYRNMGDPNEPGFQDVYWGAANYERLDRIKRDWDPRDLFISRVGVGSERWDFEGVCRSG</sequence>
<comment type="similarity">
    <text evidence="2">Belongs to the oxygen-dependent FAD-linked oxidoreductase family.</text>
</comment>
<evidence type="ECO:0000256" key="3">
    <source>
        <dbReference type="ARBA" id="ARBA00022630"/>
    </source>
</evidence>
<evidence type="ECO:0000256" key="1">
    <source>
        <dbReference type="ARBA" id="ARBA00001974"/>
    </source>
</evidence>
<dbReference type="EMBL" id="VCAU01000006">
    <property type="protein sequence ID" value="KAF9893889.1"/>
    <property type="molecule type" value="Genomic_DNA"/>
</dbReference>
<dbReference type="InterPro" id="IPR012951">
    <property type="entry name" value="BBE"/>
</dbReference>
<reference evidence="8" key="2">
    <citation type="submission" date="2020-02" db="EMBL/GenBank/DDBJ databases">
        <authorList>
            <person name="Gilchrist C.L.M."/>
            <person name="Chooi Y.-H."/>
        </authorList>
    </citation>
    <scope>NUCLEOTIDE SEQUENCE</scope>
    <source>
        <strain evidence="8">MST-FP2251</strain>
    </source>
</reference>
<feature type="signal peptide" evidence="6">
    <location>
        <begin position="1"/>
        <end position="26"/>
    </location>
</feature>
<dbReference type="InterPro" id="IPR006094">
    <property type="entry name" value="Oxid_FAD_bind_N"/>
</dbReference>
<dbReference type="GO" id="GO:0071949">
    <property type="term" value="F:FAD binding"/>
    <property type="evidence" value="ECO:0007669"/>
    <property type="project" value="InterPro"/>
</dbReference>
<keyword evidence="9" id="KW-1185">Reference proteome</keyword>
<dbReference type="Pfam" id="PF01565">
    <property type="entry name" value="FAD_binding_4"/>
    <property type="match status" value="1"/>
</dbReference>
<dbReference type="GO" id="GO:0016491">
    <property type="term" value="F:oxidoreductase activity"/>
    <property type="evidence" value="ECO:0007669"/>
    <property type="project" value="UniProtKB-KW"/>
</dbReference>
<keyword evidence="4" id="KW-0274">FAD</keyword>